<name>A0A2T7D721_9POAL</name>
<dbReference type="Proteomes" id="UP000244336">
    <property type="component" value="Chromosome 6"/>
</dbReference>
<evidence type="ECO:0000313" key="2">
    <source>
        <dbReference type="Proteomes" id="UP000244336"/>
    </source>
</evidence>
<evidence type="ECO:0000313" key="1">
    <source>
        <dbReference type="EMBL" id="PUZ51375.1"/>
    </source>
</evidence>
<gene>
    <name evidence="1" type="ORF">GQ55_6G179800</name>
</gene>
<sequence>MPIPAICSDMRLVGGSAGLPLFVDDCYSRLVIRRLTSPQQPGQIDRETAMSLDLPDGVDGEEVYIGGLAVSRSSSDARCLPLGISAIVVATRSYIFGTRTAGYRQVWSVLPVKEPAEGRSFERQGLRTFVSMLFDGEESAYLLDASRRLCFMNWDADGRLQMHELPIQGGKNALLDDGVEELKMVWLLQLPLGDHRGTNLVCLAYRWFHGFHFGRFVAFDLTEGEATRLWVFRPNILGELCVLVGWGPGAVAVVYNSPGVVGLKKGRIYSSLDGLRSYVLGWNYSDMRTVPSYWPVPLWINPEFPNPLSLEDTFVKVIMEDFADADAENKAPDDADAENKAPDDADAIDQVEELSASAPMLAGVGSQNDAATTGPERVTMVPTAAPAPLLDRLLRRTLLQLNSGFD</sequence>
<dbReference type="EMBL" id="CM009754">
    <property type="protein sequence ID" value="PUZ51375.1"/>
    <property type="molecule type" value="Genomic_DNA"/>
</dbReference>
<organism evidence="1 2">
    <name type="scientific">Panicum hallii var. hallii</name>
    <dbReference type="NCBI Taxonomy" id="1504633"/>
    <lineage>
        <taxon>Eukaryota</taxon>
        <taxon>Viridiplantae</taxon>
        <taxon>Streptophyta</taxon>
        <taxon>Embryophyta</taxon>
        <taxon>Tracheophyta</taxon>
        <taxon>Spermatophyta</taxon>
        <taxon>Magnoliopsida</taxon>
        <taxon>Liliopsida</taxon>
        <taxon>Poales</taxon>
        <taxon>Poaceae</taxon>
        <taxon>PACMAD clade</taxon>
        <taxon>Panicoideae</taxon>
        <taxon>Panicodae</taxon>
        <taxon>Paniceae</taxon>
        <taxon>Panicinae</taxon>
        <taxon>Panicum</taxon>
        <taxon>Panicum sect. Panicum</taxon>
    </lineage>
</organism>
<dbReference type="AlphaFoldDB" id="A0A2T7D721"/>
<protein>
    <submittedName>
        <fullName evidence="1">Uncharacterized protein</fullName>
    </submittedName>
</protein>
<accession>A0A2T7D721</accession>
<dbReference type="OrthoDB" id="10578373at2759"/>
<dbReference type="Gramene" id="PUZ51375">
    <property type="protein sequence ID" value="PUZ51375"/>
    <property type="gene ID" value="GQ55_6G179800"/>
</dbReference>
<keyword evidence="2" id="KW-1185">Reference proteome</keyword>
<proteinExistence type="predicted"/>
<reference evidence="1 2" key="1">
    <citation type="submission" date="2018-04" db="EMBL/GenBank/DDBJ databases">
        <title>WGS assembly of Panicum hallii var. hallii HAL2.</title>
        <authorList>
            <person name="Lovell J."/>
            <person name="Jenkins J."/>
            <person name="Lowry D."/>
            <person name="Mamidi S."/>
            <person name="Sreedasyam A."/>
            <person name="Weng X."/>
            <person name="Barry K."/>
            <person name="Bonette J."/>
            <person name="Campitelli B."/>
            <person name="Daum C."/>
            <person name="Gordon S."/>
            <person name="Gould B."/>
            <person name="Lipzen A."/>
            <person name="MacQueen A."/>
            <person name="Palacio-Mejia J."/>
            <person name="Plott C."/>
            <person name="Shakirov E."/>
            <person name="Shu S."/>
            <person name="Yoshinaga Y."/>
            <person name="Zane M."/>
            <person name="Rokhsar D."/>
            <person name="Grimwood J."/>
            <person name="Schmutz J."/>
            <person name="Juenger T."/>
        </authorList>
    </citation>
    <scope>NUCLEOTIDE SEQUENCE [LARGE SCALE GENOMIC DNA]</scope>
    <source>
        <strain evidence="2">cv. HAL2</strain>
    </source>
</reference>